<dbReference type="Proteomes" id="UP000243528">
    <property type="component" value="Unassembled WGS sequence"/>
</dbReference>
<dbReference type="Pfam" id="PF19950">
    <property type="entry name" value="DUF6412"/>
    <property type="match status" value="1"/>
</dbReference>
<keyword evidence="2" id="KW-1133">Transmembrane helix</keyword>
<evidence type="ECO:0000313" key="4">
    <source>
        <dbReference type="Proteomes" id="UP000243528"/>
    </source>
</evidence>
<feature type="transmembrane region" description="Helical" evidence="2">
    <location>
        <begin position="30"/>
        <end position="49"/>
    </location>
</feature>
<dbReference type="InterPro" id="IPR045635">
    <property type="entry name" value="DUF6412"/>
</dbReference>
<dbReference type="RefSeq" id="WP_205740698.1">
    <property type="nucleotide sequence ID" value="NZ_ML142902.1"/>
</dbReference>
<accession>A0A2P8E1C3</accession>
<name>A0A2P8E1C3_9ACTN</name>
<reference evidence="3 4" key="1">
    <citation type="submission" date="2018-03" db="EMBL/GenBank/DDBJ databases">
        <title>Genomic Encyclopedia of Archaeal and Bacterial Type Strains, Phase II (KMG-II): from individual species to whole genera.</title>
        <authorList>
            <person name="Goeker M."/>
        </authorList>
    </citation>
    <scope>NUCLEOTIDE SEQUENCE [LARGE SCALE GENOMIC DNA]</scope>
    <source>
        <strain evidence="3 4">DSM 45211</strain>
    </source>
</reference>
<keyword evidence="2" id="KW-0472">Membrane</keyword>
<comment type="caution">
    <text evidence="3">The sequence shown here is derived from an EMBL/GenBank/DDBJ whole genome shotgun (WGS) entry which is preliminary data.</text>
</comment>
<feature type="region of interest" description="Disordered" evidence="1">
    <location>
        <begin position="74"/>
        <end position="94"/>
    </location>
</feature>
<organism evidence="3 4">
    <name type="scientific">Haloactinopolyspora alba</name>
    <dbReference type="NCBI Taxonomy" id="648780"/>
    <lineage>
        <taxon>Bacteria</taxon>
        <taxon>Bacillati</taxon>
        <taxon>Actinomycetota</taxon>
        <taxon>Actinomycetes</taxon>
        <taxon>Jiangellales</taxon>
        <taxon>Jiangellaceae</taxon>
        <taxon>Haloactinopolyspora</taxon>
    </lineage>
</organism>
<protein>
    <submittedName>
        <fullName evidence="3">Uncharacterized protein</fullName>
    </submittedName>
</protein>
<dbReference type="EMBL" id="PYGE01000008">
    <property type="protein sequence ID" value="PSL03272.1"/>
    <property type="molecule type" value="Genomic_DNA"/>
</dbReference>
<evidence type="ECO:0000256" key="1">
    <source>
        <dbReference type="SAM" id="MobiDB-lite"/>
    </source>
</evidence>
<proteinExistence type="predicted"/>
<dbReference type="AlphaFoldDB" id="A0A2P8E1C3"/>
<evidence type="ECO:0000313" key="3">
    <source>
        <dbReference type="EMBL" id="PSL03272.1"/>
    </source>
</evidence>
<gene>
    <name evidence="3" type="ORF">CLV30_108184</name>
</gene>
<sequence length="94" mass="9546">MLFALTATFVALFGAGPGAAVPGGLTAGVLSVAVVVLVAALLVRVAPAVRGTDATVRSRSLRRHAARLGRIVVRDPDAPGRPRPRAPGRMVVSA</sequence>
<keyword evidence="4" id="KW-1185">Reference proteome</keyword>
<evidence type="ECO:0000256" key="2">
    <source>
        <dbReference type="SAM" id="Phobius"/>
    </source>
</evidence>
<keyword evidence="2" id="KW-0812">Transmembrane</keyword>